<name>W1PYW4_AMBTC</name>
<feature type="region of interest" description="Disordered" evidence="4">
    <location>
        <begin position="11"/>
        <end position="41"/>
    </location>
</feature>
<dbReference type="InterPro" id="IPR034333">
    <property type="entry name" value="GST_Zeta_N"/>
</dbReference>
<dbReference type="FunFam" id="1.20.1050.10:FF:000017">
    <property type="entry name" value="Maleylacetoacetate isomerase"/>
    <property type="match status" value="1"/>
</dbReference>
<protein>
    <recommendedName>
        <fullName evidence="2">glutathione transferase</fullName>
        <ecNumber evidence="2">2.5.1.18</ecNumber>
    </recommendedName>
</protein>
<dbReference type="Gene3D" id="3.40.30.10">
    <property type="entry name" value="Glutaredoxin"/>
    <property type="match status" value="1"/>
</dbReference>
<dbReference type="PANTHER" id="PTHR42673:SF4">
    <property type="entry name" value="MALEYLACETOACETATE ISOMERASE"/>
    <property type="match status" value="1"/>
</dbReference>
<dbReference type="EC" id="2.5.1.18" evidence="2"/>
<feature type="domain" description="GST N-terminal" evidence="5">
    <location>
        <begin position="47"/>
        <end position="128"/>
    </location>
</feature>
<dbReference type="PROSITE" id="PS50405">
    <property type="entry name" value="GST_CTER"/>
    <property type="match status" value="1"/>
</dbReference>
<dbReference type="Gene3D" id="1.20.1050.10">
    <property type="match status" value="1"/>
</dbReference>
<dbReference type="InterPro" id="IPR005955">
    <property type="entry name" value="GST_Zeta"/>
</dbReference>
<proteinExistence type="inferred from homology"/>
<dbReference type="STRING" id="13333.W1PYW4"/>
<dbReference type="SUPFAM" id="SSF47616">
    <property type="entry name" value="GST C-terminal domain-like"/>
    <property type="match status" value="1"/>
</dbReference>
<dbReference type="GO" id="GO:0006559">
    <property type="term" value="P:L-phenylalanine catabolic process"/>
    <property type="evidence" value="ECO:0000318"/>
    <property type="project" value="GO_Central"/>
</dbReference>
<dbReference type="EMBL" id="KI392588">
    <property type="protein sequence ID" value="ERN13304.1"/>
    <property type="molecule type" value="Genomic_DNA"/>
</dbReference>
<dbReference type="eggNOG" id="KOG0868">
    <property type="taxonomic scope" value="Eukaryota"/>
</dbReference>
<dbReference type="InterPro" id="IPR010987">
    <property type="entry name" value="Glutathione-S-Trfase_C-like"/>
</dbReference>
<dbReference type="InterPro" id="IPR034330">
    <property type="entry name" value="GST_Zeta_C"/>
</dbReference>
<dbReference type="CDD" id="cd03042">
    <property type="entry name" value="GST_N_Zeta"/>
    <property type="match status" value="1"/>
</dbReference>
<evidence type="ECO:0000313" key="8">
    <source>
        <dbReference type="Proteomes" id="UP000017836"/>
    </source>
</evidence>
<dbReference type="InterPro" id="IPR036282">
    <property type="entry name" value="Glutathione-S-Trfase_C_sf"/>
</dbReference>
<comment type="similarity">
    <text evidence="1">Belongs to the GST superfamily. Zeta family.</text>
</comment>
<accession>W1PYW4</accession>
<evidence type="ECO:0000256" key="2">
    <source>
        <dbReference type="ARBA" id="ARBA00012452"/>
    </source>
</evidence>
<dbReference type="AlphaFoldDB" id="W1PYW4"/>
<comment type="catalytic activity">
    <reaction evidence="3">
        <text>RX + glutathione = an S-substituted glutathione + a halide anion + H(+)</text>
        <dbReference type="Rhea" id="RHEA:16437"/>
        <dbReference type="ChEBI" id="CHEBI:15378"/>
        <dbReference type="ChEBI" id="CHEBI:16042"/>
        <dbReference type="ChEBI" id="CHEBI:17792"/>
        <dbReference type="ChEBI" id="CHEBI:57925"/>
        <dbReference type="ChEBI" id="CHEBI:90779"/>
        <dbReference type="EC" id="2.5.1.18"/>
    </reaction>
</comment>
<dbReference type="SUPFAM" id="SSF52833">
    <property type="entry name" value="Thioredoxin-like"/>
    <property type="match status" value="1"/>
</dbReference>
<dbReference type="SFLD" id="SFLDS00019">
    <property type="entry name" value="Glutathione_Transferase_(cytos"/>
    <property type="match status" value="1"/>
</dbReference>
<dbReference type="GO" id="GO:0016034">
    <property type="term" value="F:maleylacetoacetate isomerase activity"/>
    <property type="evidence" value="ECO:0000318"/>
    <property type="project" value="GO_Central"/>
</dbReference>
<dbReference type="GO" id="GO:0005737">
    <property type="term" value="C:cytoplasm"/>
    <property type="evidence" value="ECO:0007669"/>
    <property type="project" value="InterPro"/>
</dbReference>
<dbReference type="OMA" id="HWISQGL"/>
<dbReference type="PROSITE" id="PS50404">
    <property type="entry name" value="GST_NTER"/>
    <property type="match status" value="1"/>
</dbReference>
<dbReference type="HOGENOM" id="CLU_011226_20_1_1"/>
<evidence type="ECO:0000256" key="1">
    <source>
        <dbReference type="ARBA" id="ARBA00010007"/>
    </source>
</evidence>
<feature type="compositionally biased region" description="Polar residues" evidence="4">
    <location>
        <begin position="25"/>
        <end position="41"/>
    </location>
</feature>
<gene>
    <name evidence="7" type="ORF">AMTR_s00041p00070340</name>
</gene>
<dbReference type="InterPro" id="IPR040079">
    <property type="entry name" value="Glutathione_S-Trfase"/>
</dbReference>
<dbReference type="InterPro" id="IPR036249">
    <property type="entry name" value="Thioredoxin-like_sf"/>
</dbReference>
<dbReference type="InterPro" id="IPR004045">
    <property type="entry name" value="Glutathione_S-Trfase_N"/>
</dbReference>
<feature type="domain" description="GST C-terminal" evidence="6">
    <location>
        <begin position="133"/>
        <end position="258"/>
    </location>
</feature>
<evidence type="ECO:0000256" key="3">
    <source>
        <dbReference type="ARBA" id="ARBA00047960"/>
    </source>
</evidence>
<dbReference type="CDD" id="cd03191">
    <property type="entry name" value="GST_C_Zeta"/>
    <property type="match status" value="1"/>
</dbReference>
<dbReference type="NCBIfam" id="TIGR01262">
    <property type="entry name" value="maiA"/>
    <property type="match status" value="1"/>
</dbReference>
<sequence>MLSVPLEVNLSKRNHSGNKPDSPLMENSTSQSQKQTFLSHGSSSTTSKIKLYSHYRSSCAWRVRIALNLKGLPYEYISTDLSKGEEFIAEFRRLSPLGFIPVLVDGDFVICDSYAILLYLEEKYPQIPLLPVNLKKKAYNLQVANIVSSSIQPLQMIGLLKSIEEKVGLEEKLSFARHHITKGFNALEILLQKISGKYATGDQVYMADIFLAPQISNAVVRFNIDMSMYPNLKRINEAYLEVPAFQEALPERQPDAVTFFLNSPELSFFSLSSSWKNIDTLIEDI</sequence>
<dbReference type="Pfam" id="PF13417">
    <property type="entry name" value="GST_N_3"/>
    <property type="match status" value="1"/>
</dbReference>
<organism evidence="7 8">
    <name type="scientific">Amborella trichopoda</name>
    <dbReference type="NCBI Taxonomy" id="13333"/>
    <lineage>
        <taxon>Eukaryota</taxon>
        <taxon>Viridiplantae</taxon>
        <taxon>Streptophyta</taxon>
        <taxon>Embryophyta</taxon>
        <taxon>Tracheophyta</taxon>
        <taxon>Spermatophyta</taxon>
        <taxon>Magnoliopsida</taxon>
        <taxon>Amborellales</taxon>
        <taxon>Amborellaceae</taxon>
        <taxon>Amborella</taxon>
    </lineage>
</organism>
<dbReference type="GO" id="GO:0004364">
    <property type="term" value="F:glutathione transferase activity"/>
    <property type="evidence" value="ECO:0000318"/>
    <property type="project" value="GO_Central"/>
</dbReference>
<dbReference type="SFLD" id="SFLDG00358">
    <property type="entry name" value="Main_(cytGST)"/>
    <property type="match status" value="1"/>
</dbReference>
<dbReference type="Proteomes" id="UP000017836">
    <property type="component" value="Unassembled WGS sequence"/>
</dbReference>
<evidence type="ECO:0000259" key="6">
    <source>
        <dbReference type="PROSITE" id="PS50405"/>
    </source>
</evidence>
<evidence type="ECO:0000256" key="4">
    <source>
        <dbReference type="SAM" id="MobiDB-lite"/>
    </source>
</evidence>
<dbReference type="GO" id="GO:0006749">
    <property type="term" value="P:glutathione metabolic process"/>
    <property type="evidence" value="ECO:0000318"/>
    <property type="project" value="GO_Central"/>
</dbReference>
<dbReference type="PANTHER" id="PTHR42673">
    <property type="entry name" value="MALEYLACETOACETATE ISOMERASE"/>
    <property type="match status" value="1"/>
</dbReference>
<reference evidence="8" key="1">
    <citation type="journal article" date="2013" name="Science">
        <title>The Amborella genome and the evolution of flowering plants.</title>
        <authorList>
            <consortium name="Amborella Genome Project"/>
        </authorList>
    </citation>
    <scope>NUCLEOTIDE SEQUENCE [LARGE SCALE GENOMIC DNA]</scope>
</reference>
<dbReference type="Gramene" id="ERN13304">
    <property type="protein sequence ID" value="ERN13304"/>
    <property type="gene ID" value="AMTR_s00041p00070340"/>
</dbReference>
<keyword evidence="8" id="KW-1185">Reference proteome</keyword>
<evidence type="ECO:0000313" key="7">
    <source>
        <dbReference type="EMBL" id="ERN13304.1"/>
    </source>
</evidence>
<evidence type="ECO:0000259" key="5">
    <source>
        <dbReference type="PROSITE" id="PS50404"/>
    </source>
</evidence>